<dbReference type="SUPFAM" id="SSF69118">
    <property type="entry name" value="AhpD-like"/>
    <property type="match status" value="1"/>
</dbReference>
<evidence type="ECO:0000313" key="3">
    <source>
        <dbReference type="Proteomes" id="UP000199473"/>
    </source>
</evidence>
<evidence type="ECO:0000313" key="2">
    <source>
        <dbReference type="EMBL" id="SFK53967.1"/>
    </source>
</evidence>
<keyword evidence="3" id="KW-1185">Reference proteome</keyword>
<dbReference type="EMBL" id="FOSQ01000003">
    <property type="protein sequence ID" value="SFK53967.1"/>
    <property type="molecule type" value="Genomic_DNA"/>
</dbReference>
<dbReference type="PANTHER" id="PTHR34846:SF11">
    <property type="entry name" value="4-CARBOXYMUCONOLACTONE DECARBOXYLASE FAMILY PROTEIN (AFU_ORTHOLOGUE AFUA_6G11590)"/>
    <property type="match status" value="1"/>
</dbReference>
<dbReference type="InterPro" id="IPR029032">
    <property type="entry name" value="AhpD-like"/>
</dbReference>
<gene>
    <name evidence="2" type="ORF">SAMN02745775_103332</name>
</gene>
<keyword evidence="2" id="KW-0575">Peroxidase</keyword>
<protein>
    <submittedName>
        <fullName evidence="2">Alkylhydroperoxidase family enzyme, contains CxxC motif</fullName>
    </submittedName>
</protein>
<evidence type="ECO:0000259" key="1">
    <source>
        <dbReference type="Pfam" id="PF02627"/>
    </source>
</evidence>
<dbReference type="RefSeq" id="WP_092959610.1">
    <property type="nucleotide sequence ID" value="NZ_FOSQ01000003.1"/>
</dbReference>
<feature type="domain" description="Carboxymuconolactone decarboxylase-like" evidence="1">
    <location>
        <begin position="42"/>
        <end position="125"/>
    </location>
</feature>
<dbReference type="GO" id="GO:0051920">
    <property type="term" value="F:peroxiredoxin activity"/>
    <property type="evidence" value="ECO:0007669"/>
    <property type="project" value="InterPro"/>
</dbReference>
<dbReference type="Proteomes" id="UP000199473">
    <property type="component" value="Unassembled WGS sequence"/>
</dbReference>
<dbReference type="STRING" id="1123062.SAMN02745775_103332"/>
<dbReference type="AlphaFoldDB" id="A0A1I4ACZ5"/>
<reference evidence="2 3" key="1">
    <citation type="submission" date="2016-10" db="EMBL/GenBank/DDBJ databases">
        <authorList>
            <person name="de Groot N.N."/>
        </authorList>
    </citation>
    <scope>NUCLEOTIDE SEQUENCE [LARGE SCALE GENOMIC DNA]</scope>
    <source>
        <strain evidence="2 3">DSM 19981</strain>
    </source>
</reference>
<sequence length="180" mass="20687">MARVPLPTREEFPEEHRATYDRMQRERGNPTPHVFLALANMPNLMDSLLSFTKEMRHGSVMDQHHRELGIMMTARAANSRYEFDHHWNHAIRAGVTREQLLALDDHATSPLFSDRERAVCAYAAEATRQIEVSDATWSALIAAFPLREAMDLVMAVAWYNAVARINGPLKVENEDWFRTI</sequence>
<dbReference type="InterPro" id="IPR003779">
    <property type="entry name" value="CMD-like"/>
</dbReference>
<accession>A0A1I4ACZ5</accession>
<dbReference type="OrthoDB" id="4704294at2"/>
<proteinExistence type="predicted"/>
<name>A0A1I4ACZ5_9PROT</name>
<keyword evidence="2" id="KW-0560">Oxidoreductase</keyword>
<organism evidence="2 3">
    <name type="scientific">Falsiroseomonas stagni DSM 19981</name>
    <dbReference type="NCBI Taxonomy" id="1123062"/>
    <lineage>
        <taxon>Bacteria</taxon>
        <taxon>Pseudomonadati</taxon>
        <taxon>Pseudomonadota</taxon>
        <taxon>Alphaproteobacteria</taxon>
        <taxon>Acetobacterales</taxon>
        <taxon>Roseomonadaceae</taxon>
        <taxon>Falsiroseomonas</taxon>
    </lineage>
</organism>
<dbReference type="PANTHER" id="PTHR34846">
    <property type="entry name" value="4-CARBOXYMUCONOLACTONE DECARBOXYLASE FAMILY PROTEIN (AFU_ORTHOLOGUE AFUA_6G11590)"/>
    <property type="match status" value="1"/>
</dbReference>
<dbReference type="Gene3D" id="1.20.1290.10">
    <property type="entry name" value="AhpD-like"/>
    <property type="match status" value="1"/>
</dbReference>
<dbReference type="Pfam" id="PF02627">
    <property type="entry name" value="CMD"/>
    <property type="match status" value="1"/>
</dbReference>